<evidence type="ECO:0000256" key="1">
    <source>
        <dbReference type="SAM" id="Coils"/>
    </source>
</evidence>
<evidence type="ECO:0000313" key="3">
    <source>
        <dbReference type="Proteomes" id="UP001460270"/>
    </source>
</evidence>
<evidence type="ECO:0000313" key="2">
    <source>
        <dbReference type="EMBL" id="KAK7901117.1"/>
    </source>
</evidence>
<accession>A0AAW0NT96</accession>
<feature type="coiled-coil region" evidence="1">
    <location>
        <begin position="122"/>
        <end position="457"/>
    </location>
</feature>
<sequence length="571" mass="66548">MDPDEASHMSFFEDSFQTYLKALDAIAKHNAILRREIFAGDSVRAKCVALKAALDAAVQENQALQDDRLKNAEEADVEGALASQRGDTEAEKRLVCEEIKAIHQKLFEQINSVVIDQRGEASEKEKQRCVEMETENSRLLEENEAITDACKELQKKLSPLQTNKTECEKLEEANKTLRQQNVNLHQKLQHLSSQVSQMDYDLCPAEIEAENQRILEENEALEDTCNELQTKLSLSNKERAEREEKNKTLHKQKKLKHLETVKDDCDQLETEIKSLLIEKTHLGQELDRLLAKIDEDKSEERHHQLEAEKDKLLEQRDTLQHKIYKTLMKLAKEECWAKKSETLEVSKRALVKENEELEEHLDKLTRTLDQIKVKHVANTDAYEEVQSLKRYRAALQGEIDRKQLEIIHKKVRLACLKNIDKEKAEIKAERKKLQKKYEKLEKKCEKLGDPAEEIENETLEKSLVWEENAAFEKTYLEKTHEGLKKQMSGLEEGGKKRLVDELLQKQQAYEEEFSRQRAMNEEQQEQYEELYRQVFNQELLEISNNIKKQAIEEMKELSESRGGRSRDTGRV</sequence>
<keyword evidence="3" id="KW-1185">Reference proteome</keyword>
<keyword evidence="1" id="KW-0175">Coiled coil</keyword>
<name>A0AAW0NT96_9GOBI</name>
<dbReference type="Proteomes" id="UP001460270">
    <property type="component" value="Unassembled WGS sequence"/>
</dbReference>
<proteinExistence type="predicted"/>
<protein>
    <submittedName>
        <fullName evidence="2">Uncharacterized protein</fullName>
    </submittedName>
</protein>
<reference evidence="3" key="1">
    <citation type="submission" date="2024-04" db="EMBL/GenBank/DDBJ databases">
        <title>Salinicola lusitanus LLJ914,a marine bacterium isolated from the Okinawa Trough.</title>
        <authorList>
            <person name="Li J."/>
        </authorList>
    </citation>
    <scope>NUCLEOTIDE SEQUENCE [LARGE SCALE GENOMIC DNA]</scope>
</reference>
<comment type="caution">
    <text evidence="2">The sequence shown here is derived from an EMBL/GenBank/DDBJ whole genome shotgun (WGS) entry which is preliminary data.</text>
</comment>
<gene>
    <name evidence="2" type="ORF">WMY93_017886</name>
</gene>
<organism evidence="2 3">
    <name type="scientific">Mugilogobius chulae</name>
    <name type="common">yellowstripe goby</name>
    <dbReference type="NCBI Taxonomy" id="88201"/>
    <lineage>
        <taxon>Eukaryota</taxon>
        <taxon>Metazoa</taxon>
        <taxon>Chordata</taxon>
        <taxon>Craniata</taxon>
        <taxon>Vertebrata</taxon>
        <taxon>Euteleostomi</taxon>
        <taxon>Actinopterygii</taxon>
        <taxon>Neopterygii</taxon>
        <taxon>Teleostei</taxon>
        <taxon>Neoteleostei</taxon>
        <taxon>Acanthomorphata</taxon>
        <taxon>Gobiaria</taxon>
        <taxon>Gobiiformes</taxon>
        <taxon>Gobioidei</taxon>
        <taxon>Gobiidae</taxon>
        <taxon>Gobionellinae</taxon>
        <taxon>Mugilogobius</taxon>
    </lineage>
</organism>
<dbReference type="AlphaFoldDB" id="A0AAW0NT96"/>
<feature type="coiled-coil region" evidence="1">
    <location>
        <begin position="499"/>
        <end position="560"/>
    </location>
</feature>
<dbReference type="EMBL" id="JBBPFD010000013">
    <property type="protein sequence ID" value="KAK7901117.1"/>
    <property type="molecule type" value="Genomic_DNA"/>
</dbReference>